<evidence type="ECO:0000313" key="8">
    <source>
        <dbReference type="EMBL" id="GAG02013.1"/>
    </source>
</evidence>
<organism evidence="8">
    <name type="scientific">marine sediment metagenome</name>
    <dbReference type="NCBI Taxonomy" id="412755"/>
    <lineage>
        <taxon>unclassified sequences</taxon>
        <taxon>metagenomes</taxon>
        <taxon>ecological metagenomes</taxon>
    </lineage>
</organism>
<keyword evidence="3" id="KW-1003">Cell membrane</keyword>
<keyword evidence="4 7" id="KW-0812">Transmembrane</keyword>
<keyword evidence="5 7" id="KW-1133">Transmembrane helix</keyword>
<dbReference type="InterPro" id="IPR005614">
    <property type="entry name" value="NrfD-like"/>
</dbReference>
<feature type="transmembrane region" description="Helical" evidence="7">
    <location>
        <begin position="85"/>
        <end position="102"/>
    </location>
</feature>
<proteinExistence type="inferred from homology"/>
<evidence type="ECO:0000256" key="3">
    <source>
        <dbReference type="ARBA" id="ARBA00022475"/>
    </source>
</evidence>
<feature type="non-terminal residue" evidence="8">
    <location>
        <position position="1"/>
    </location>
</feature>
<accession>X0UNZ8</accession>
<evidence type="ECO:0000256" key="4">
    <source>
        <dbReference type="ARBA" id="ARBA00022692"/>
    </source>
</evidence>
<dbReference type="GO" id="GO:0005886">
    <property type="term" value="C:plasma membrane"/>
    <property type="evidence" value="ECO:0007669"/>
    <property type="project" value="UniProtKB-SubCell"/>
</dbReference>
<evidence type="ECO:0000256" key="7">
    <source>
        <dbReference type="SAM" id="Phobius"/>
    </source>
</evidence>
<gene>
    <name evidence="8" type="ORF">S01H1_39933</name>
</gene>
<comment type="similarity">
    <text evidence="2">Belongs to the NrfD family.</text>
</comment>
<feature type="transmembrane region" description="Helical" evidence="7">
    <location>
        <begin position="45"/>
        <end position="64"/>
    </location>
</feature>
<reference evidence="8" key="1">
    <citation type="journal article" date="2014" name="Front. Microbiol.">
        <title>High frequency of phylogenetically diverse reductive dehalogenase-homologous genes in deep subseafloor sedimentary metagenomes.</title>
        <authorList>
            <person name="Kawai M."/>
            <person name="Futagami T."/>
            <person name="Toyoda A."/>
            <person name="Takaki Y."/>
            <person name="Nishi S."/>
            <person name="Hori S."/>
            <person name="Arai W."/>
            <person name="Tsubouchi T."/>
            <person name="Morono Y."/>
            <person name="Uchiyama I."/>
            <person name="Ito T."/>
            <person name="Fujiyama A."/>
            <person name="Inagaki F."/>
            <person name="Takami H."/>
        </authorList>
    </citation>
    <scope>NUCLEOTIDE SEQUENCE</scope>
    <source>
        <strain evidence="8">Expedition CK06-06</strain>
    </source>
</reference>
<dbReference type="AlphaFoldDB" id="X0UNZ8"/>
<evidence type="ECO:0000256" key="6">
    <source>
        <dbReference type="ARBA" id="ARBA00023136"/>
    </source>
</evidence>
<protein>
    <submittedName>
        <fullName evidence="8">Uncharacterized protein</fullName>
    </submittedName>
</protein>
<dbReference type="Pfam" id="PF03916">
    <property type="entry name" value="NrfD"/>
    <property type="match status" value="1"/>
</dbReference>
<name>X0UNZ8_9ZZZZ</name>
<sequence length="223" mass="23783">HRLIHALIVPLAIAGATLSTLHQSSLGSLYTILPDQLDKIWYTPLLPLMFWLTAVAVGPAMVILESTISSRVFRRGLELDLLGSLARVIPFVLAAYIAVKIGDLAGSGELGLLTEWNLESGLFWLEMLGFVLLPMVLFSLPAVRQSSAGLMFSALLVISGVILSRFAVSLIAIGKPEFAASYVPHPLEFAVTIGIVAAGVAAFGLAARYLPVFVKHAHSPAAE</sequence>
<evidence type="ECO:0000256" key="5">
    <source>
        <dbReference type="ARBA" id="ARBA00022989"/>
    </source>
</evidence>
<feature type="transmembrane region" description="Helical" evidence="7">
    <location>
        <begin position="150"/>
        <end position="174"/>
    </location>
</feature>
<comment type="subcellular location">
    <subcellularLocation>
        <location evidence="1">Cell membrane</location>
        <topology evidence="1">Multi-pass membrane protein</topology>
    </subcellularLocation>
</comment>
<keyword evidence="6 7" id="KW-0472">Membrane</keyword>
<evidence type="ECO:0000256" key="2">
    <source>
        <dbReference type="ARBA" id="ARBA00008929"/>
    </source>
</evidence>
<feature type="transmembrane region" description="Helical" evidence="7">
    <location>
        <begin position="189"/>
        <end position="210"/>
    </location>
</feature>
<comment type="caution">
    <text evidence="8">The sequence shown here is derived from an EMBL/GenBank/DDBJ whole genome shotgun (WGS) entry which is preliminary data.</text>
</comment>
<evidence type="ECO:0000256" key="1">
    <source>
        <dbReference type="ARBA" id="ARBA00004651"/>
    </source>
</evidence>
<feature type="transmembrane region" description="Helical" evidence="7">
    <location>
        <begin position="122"/>
        <end position="143"/>
    </location>
</feature>
<dbReference type="EMBL" id="BARS01025249">
    <property type="protein sequence ID" value="GAG02013.1"/>
    <property type="molecule type" value="Genomic_DNA"/>
</dbReference>